<dbReference type="InterPro" id="IPR037227">
    <property type="entry name" value="EndoU-like"/>
</dbReference>
<evidence type="ECO:0000256" key="11">
    <source>
        <dbReference type="RuleBase" id="RU367085"/>
    </source>
</evidence>
<reference evidence="13" key="1">
    <citation type="submission" date="2021-03" db="EMBL/GenBank/DDBJ databases">
        <authorList>
            <person name="Bekaert M."/>
        </authorList>
    </citation>
    <scope>NUCLEOTIDE SEQUENCE</scope>
</reference>
<organism evidence="13 14">
    <name type="scientific">Mytilus edulis</name>
    <name type="common">Blue mussel</name>
    <dbReference type="NCBI Taxonomy" id="6550"/>
    <lineage>
        <taxon>Eukaryota</taxon>
        <taxon>Metazoa</taxon>
        <taxon>Spiralia</taxon>
        <taxon>Lophotrochozoa</taxon>
        <taxon>Mollusca</taxon>
        <taxon>Bivalvia</taxon>
        <taxon>Autobranchia</taxon>
        <taxon>Pteriomorphia</taxon>
        <taxon>Mytilida</taxon>
        <taxon>Mytiloidea</taxon>
        <taxon>Mytilidae</taxon>
        <taxon>Mytilinae</taxon>
        <taxon>Mytilus</taxon>
    </lineage>
</organism>
<keyword evidence="14" id="KW-1185">Reference proteome</keyword>
<keyword evidence="8 11" id="KW-0694">RNA-binding</keyword>
<sequence length="248" mass="29335">MVTDRYVKSGRALERDRAKYNLFEWVDEEKVFERKTYKTFKDLLDNYELECGEDEVVTPEEKKENVAFVDAIMETDVMQEAHKYLISKGKSPEHVGQFKWQLYKIWFSLVRRTRGDRDQDSSSFEHVFVGEGRDDKFIGLHNWIQFYLKLKYCDYHCIRCGHSTVQDDEHFRLIALQFDWREEKGKPISSCFLGTSPEFEIAAYTICFLLDRLCKTDVQLGNMKLEIDVKPFAKNYIGTAYIAAARMY</sequence>
<dbReference type="SUPFAM" id="SSF142877">
    <property type="entry name" value="EndoU-like"/>
    <property type="match status" value="1"/>
</dbReference>
<keyword evidence="9 11" id="KW-0464">Manganese</keyword>
<dbReference type="Pfam" id="PF09412">
    <property type="entry name" value="XendoU"/>
    <property type="match status" value="1"/>
</dbReference>
<keyword evidence="4 11" id="KW-0540">Nuclease</keyword>
<dbReference type="EMBL" id="CAJPWZ010001630">
    <property type="protein sequence ID" value="CAG2219448.1"/>
    <property type="molecule type" value="Genomic_DNA"/>
</dbReference>
<dbReference type="GO" id="GO:0004521">
    <property type="term" value="F:RNA endonuclease activity"/>
    <property type="evidence" value="ECO:0007669"/>
    <property type="project" value="UniProtKB-UniRule"/>
</dbReference>
<keyword evidence="10" id="KW-0456">Lyase</keyword>
<protein>
    <recommendedName>
        <fullName evidence="11">Uridylate-specific endoribonuclease</fullName>
        <ecNumber evidence="11">4.6.1.-</ecNumber>
    </recommendedName>
</protein>
<comment type="cofactor">
    <cofactor evidence="1 11">
        <name>Mn(2+)</name>
        <dbReference type="ChEBI" id="CHEBI:29035"/>
    </cofactor>
</comment>
<dbReference type="GO" id="GO:0016829">
    <property type="term" value="F:lyase activity"/>
    <property type="evidence" value="ECO:0007669"/>
    <property type="project" value="UniProtKB-KW"/>
</dbReference>
<dbReference type="GO" id="GO:0016787">
    <property type="term" value="F:hydrolase activity"/>
    <property type="evidence" value="ECO:0007669"/>
    <property type="project" value="UniProtKB-KW"/>
</dbReference>
<evidence type="ECO:0000313" key="14">
    <source>
        <dbReference type="Proteomes" id="UP000683360"/>
    </source>
</evidence>
<keyword evidence="6 11" id="KW-0255">Endonuclease</keyword>
<keyword evidence="7 11" id="KW-0378">Hydrolase</keyword>
<dbReference type="PANTHER" id="PTHR12439">
    <property type="entry name" value="PLACENTAL PROTEIN 11-RELATED"/>
    <property type="match status" value="1"/>
</dbReference>
<evidence type="ECO:0000256" key="1">
    <source>
        <dbReference type="ARBA" id="ARBA00001936"/>
    </source>
</evidence>
<evidence type="ECO:0000256" key="5">
    <source>
        <dbReference type="ARBA" id="ARBA00022723"/>
    </source>
</evidence>
<comment type="catalytic activity">
    <reaction evidence="11">
        <text>ribonucleotidyl-uridine-RNA = a 5'-end dephospho-uridine-RNA + a 3'-end 2',3'-cyclophospho-ribonucleotide-RNA</text>
        <dbReference type="Rhea" id="RHEA:67792"/>
        <dbReference type="Rhea" id="RHEA-COMP:10464"/>
        <dbReference type="Rhea" id="RHEA-COMP:17354"/>
        <dbReference type="Rhea" id="RHEA-COMP:17356"/>
        <dbReference type="ChEBI" id="CHEBI:83064"/>
        <dbReference type="ChEBI" id="CHEBI:173117"/>
        <dbReference type="ChEBI" id="CHEBI:173224"/>
    </reaction>
</comment>
<evidence type="ECO:0000256" key="10">
    <source>
        <dbReference type="ARBA" id="ARBA00023239"/>
    </source>
</evidence>
<dbReference type="CDD" id="cd21159">
    <property type="entry name" value="XendoU"/>
    <property type="match status" value="1"/>
</dbReference>
<accession>A0A8S3SFS2</accession>
<evidence type="ECO:0000313" key="13">
    <source>
        <dbReference type="EMBL" id="CAG2219448.1"/>
    </source>
</evidence>
<dbReference type="GO" id="GO:0046872">
    <property type="term" value="F:metal ion binding"/>
    <property type="evidence" value="ECO:0007669"/>
    <property type="project" value="UniProtKB-UniRule"/>
</dbReference>
<evidence type="ECO:0000259" key="12">
    <source>
        <dbReference type="PROSITE" id="PS51959"/>
    </source>
</evidence>
<dbReference type="InterPro" id="IPR039787">
    <property type="entry name" value="ENDOU"/>
</dbReference>
<dbReference type="AlphaFoldDB" id="A0A8S3SFS2"/>
<dbReference type="GO" id="GO:0003723">
    <property type="term" value="F:RNA binding"/>
    <property type="evidence" value="ECO:0007669"/>
    <property type="project" value="UniProtKB-UniRule"/>
</dbReference>
<evidence type="ECO:0000256" key="9">
    <source>
        <dbReference type="ARBA" id="ARBA00023211"/>
    </source>
</evidence>
<dbReference type="PANTHER" id="PTHR12439:SF11">
    <property type="entry name" value="URIDYLATE-SPECIFIC ENDORIBONUCLEASE"/>
    <property type="match status" value="1"/>
</dbReference>
<comment type="caution">
    <text evidence="13">The sequence shown here is derived from an EMBL/GenBank/DDBJ whole genome shotgun (WGS) entry which is preliminary data.</text>
</comment>
<comment type="subunit">
    <text evidence="3 11">Monomer.</text>
</comment>
<feature type="domain" description="EndoU" evidence="12">
    <location>
        <begin position="1"/>
        <end position="246"/>
    </location>
</feature>
<gene>
    <name evidence="13" type="ORF">MEDL_32961</name>
</gene>
<dbReference type="PROSITE" id="PS51959">
    <property type="entry name" value="ENDOU"/>
    <property type="match status" value="1"/>
</dbReference>
<evidence type="ECO:0000256" key="8">
    <source>
        <dbReference type="ARBA" id="ARBA00022884"/>
    </source>
</evidence>
<evidence type="ECO:0000256" key="4">
    <source>
        <dbReference type="ARBA" id="ARBA00022722"/>
    </source>
</evidence>
<proteinExistence type="inferred from homology"/>
<dbReference type="OrthoDB" id="430326at2759"/>
<dbReference type="Proteomes" id="UP000683360">
    <property type="component" value="Unassembled WGS sequence"/>
</dbReference>
<dbReference type="InterPro" id="IPR018998">
    <property type="entry name" value="EndoU_C"/>
</dbReference>
<name>A0A8S3SFS2_MYTED</name>
<comment type="similarity">
    <text evidence="2 11">Belongs to the ENDOU family.</text>
</comment>
<keyword evidence="5 11" id="KW-0479">Metal-binding</keyword>
<evidence type="ECO:0000256" key="3">
    <source>
        <dbReference type="ARBA" id="ARBA00011245"/>
    </source>
</evidence>
<evidence type="ECO:0000256" key="7">
    <source>
        <dbReference type="ARBA" id="ARBA00022801"/>
    </source>
</evidence>
<dbReference type="EC" id="4.6.1.-" evidence="11"/>
<evidence type="ECO:0000256" key="2">
    <source>
        <dbReference type="ARBA" id="ARBA00010168"/>
    </source>
</evidence>
<evidence type="ECO:0000256" key="6">
    <source>
        <dbReference type="ARBA" id="ARBA00022759"/>
    </source>
</evidence>